<feature type="compositionally biased region" description="Basic and acidic residues" evidence="1">
    <location>
        <begin position="1"/>
        <end position="37"/>
    </location>
</feature>
<protein>
    <submittedName>
        <fullName evidence="2">Uncharacterized protein</fullName>
    </submittedName>
</protein>
<dbReference type="EMBL" id="ML145084">
    <property type="protein sequence ID" value="TBU65322.1"/>
    <property type="molecule type" value="Genomic_DNA"/>
</dbReference>
<evidence type="ECO:0000313" key="3">
    <source>
        <dbReference type="Proteomes" id="UP000292082"/>
    </source>
</evidence>
<feature type="region of interest" description="Disordered" evidence="1">
    <location>
        <begin position="1"/>
        <end position="60"/>
    </location>
</feature>
<sequence length="60" mass="6869">MERHYPGEPRSDDIAPSRPEQEHCTRPQKGNTDRERLIPIPLEVTPPSASRSCPEHPRNV</sequence>
<gene>
    <name evidence="2" type="ORF">BD310DRAFT_911151</name>
</gene>
<dbReference type="Proteomes" id="UP000292082">
    <property type="component" value="Unassembled WGS sequence"/>
</dbReference>
<evidence type="ECO:0000313" key="2">
    <source>
        <dbReference type="EMBL" id="TBU65322.1"/>
    </source>
</evidence>
<reference evidence="2 3" key="1">
    <citation type="submission" date="2019-01" db="EMBL/GenBank/DDBJ databases">
        <title>Draft genome sequences of three monokaryotic isolates of the white-rot basidiomycete fungus Dichomitus squalens.</title>
        <authorList>
            <consortium name="DOE Joint Genome Institute"/>
            <person name="Lopez S.C."/>
            <person name="Andreopoulos B."/>
            <person name="Pangilinan J."/>
            <person name="Lipzen A."/>
            <person name="Riley R."/>
            <person name="Ahrendt S."/>
            <person name="Ng V."/>
            <person name="Barry K."/>
            <person name="Daum C."/>
            <person name="Grigoriev I.V."/>
            <person name="Hilden K.S."/>
            <person name="Makela M.R."/>
            <person name="de Vries R.P."/>
        </authorList>
    </citation>
    <scope>NUCLEOTIDE SEQUENCE [LARGE SCALE GENOMIC DNA]</scope>
    <source>
        <strain evidence="2 3">CBS 464.89</strain>
    </source>
</reference>
<accession>A0A4Q9QC49</accession>
<evidence type="ECO:0000256" key="1">
    <source>
        <dbReference type="SAM" id="MobiDB-lite"/>
    </source>
</evidence>
<dbReference type="AlphaFoldDB" id="A0A4Q9QC49"/>
<organism evidence="2 3">
    <name type="scientific">Dichomitus squalens</name>
    <dbReference type="NCBI Taxonomy" id="114155"/>
    <lineage>
        <taxon>Eukaryota</taxon>
        <taxon>Fungi</taxon>
        <taxon>Dikarya</taxon>
        <taxon>Basidiomycota</taxon>
        <taxon>Agaricomycotina</taxon>
        <taxon>Agaricomycetes</taxon>
        <taxon>Polyporales</taxon>
        <taxon>Polyporaceae</taxon>
        <taxon>Dichomitus</taxon>
    </lineage>
</organism>
<keyword evidence="3" id="KW-1185">Reference proteome</keyword>
<proteinExistence type="predicted"/>
<name>A0A4Q9QC49_9APHY</name>